<feature type="compositionally biased region" description="Basic and acidic residues" evidence="1">
    <location>
        <begin position="210"/>
        <end position="233"/>
    </location>
</feature>
<gene>
    <name evidence="2" type="ORF">MRATA1EN1_LOCUS6733</name>
</gene>
<keyword evidence="3" id="KW-1185">Reference proteome</keyword>
<name>A0ABN8YD50_RANTA</name>
<reference evidence="2" key="1">
    <citation type="submission" date="2023-04" db="EMBL/GenBank/DDBJ databases">
        <authorList>
            <consortium name="ELIXIR-Norway"/>
        </authorList>
    </citation>
    <scope>NUCLEOTIDE SEQUENCE [LARGE SCALE GENOMIC DNA]</scope>
</reference>
<sequence>MTRGCPKRRRASPITSATALRTTATSRARTAAGRATWPTWRCHLEMDECQEAVEEWTEPGPGNSLEVCPLAKAGCGPSRHEGRPKLLNLPPEAKHFADAQRSFKTKIRTPEERPTWLQEESTVSSKENRAAPRLSAQLSCFLSTSAGQERQSLPEPRPVPACLLVPARFTFPGAPGDSSGGYLSTAPPQQRPDLPSSPSPLACFLNTSVERTEPARTKDTGLHSEKFLDLPWT</sequence>
<evidence type="ECO:0000256" key="1">
    <source>
        <dbReference type="SAM" id="MobiDB-lite"/>
    </source>
</evidence>
<dbReference type="Proteomes" id="UP001176941">
    <property type="component" value="Chromosome 16"/>
</dbReference>
<accession>A0ABN8YD50</accession>
<feature type="region of interest" description="Disordered" evidence="1">
    <location>
        <begin position="110"/>
        <end position="130"/>
    </location>
</feature>
<organism evidence="2 3">
    <name type="scientific">Rangifer tarandus platyrhynchus</name>
    <name type="common">Svalbard reindeer</name>
    <dbReference type="NCBI Taxonomy" id="3082113"/>
    <lineage>
        <taxon>Eukaryota</taxon>
        <taxon>Metazoa</taxon>
        <taxon>Chordata</taxon>
        <taxon>Craniata</taxon>
        <taxon>Vertebrata</taxon>
        <taxon>Euteleostomi</taxon>
        <taxon>Mammalia</taxon>
        <taxon>Eutheria</taxon>
        <taxon>Laurasiatheria</taxon>
        <taxon>Artiodactyla</taxon>
        <taxon>Ruminantia</taxon>
        <taxon>Pecora</taxon>
        <taxon>Cervidae</taxon>
        <taxon>Odocoileinae</taxon>
        <taxon>Rangifer</taxon>
    </lineage>
</organism>
<dbReference type="EMBL" id="OX459952">
    <property type="protein sequence ID" value="CAI9157771.1"/>
    <property type="molecule type" value="Genomic_DNA"/>
</dbReference>
<proteinExistence type="predicted"/>
<protein>
    <submittedName>
        <fullName evidence="2">Uncharacterized protein</fullName>
    </submittedName>
</protein>
<feature type="region of interest" description="Disordered" evidence="1">
    <location>
        <begin position="175"/>
        <end position="233"/>
    </location>
</feature>
<evidence type="ECO:0000313" key="3">
    <source>
        <dbReference type="Proteomes" id="UP001176941"/>
    </source>
</evidence>
<evidence type="ECO:0000313" key="2">
    <source>
        <dbReference type="EMBL" id="CAI9157771.1"/>
    </source>
</evidence>